<accession>A0A0E0QZT8</accession>
<dbReference type="EnsemblPlants" id="ORUFI10G12370.1">
    <property type="protein sequence ID" value="ORUFI10G12370.1"/>
    <property type="gene ID" value="ORUFI10G12370"/>
</dbReference>
<name>A0A0E0QZT8_ORYRU</name>
<evidence type="ECO:0000313" key="2">
    <source>
        <dbReference type="EnsemblPlants" id="ORUFI10G12370.1"/>
    </source>
</evidence>
<organism evidence="2 3">
    <name type="scientific">Oryza rufipogon</name>
    <name type="common">Brownbeard rice</name>
    <name type="synonym">Asian wild rice</name>
    <dbReference type="NCBI Taxonomy" id="4529"/>
    <lineage>
        <taxon>Eukaryota</taxon>
        <taxon>Viridiplantae</taxon>
        <taxon>Streptophyta</taxon>
        <taxon>Embryophyta</taxon>
        <taxon>Tracheophyta</taxon>
        <taxon>Spermatophyta</taxon>
        <taxon>Magnoliopsida</taxon>
        <taxon>Liliopsida</taxon>
        <taxon>Poales</taxon>
        <taxon>Poaceae</taxon>
        <taxon>BOP clade</taxon>
        <taxon>Oryzoideae</taxon>
        <taxon>Oryzeae</taxon>
        <taxon>Oryzinae</taxon>
        <taxon>Oryza</taxon>
    </lineage>
</organism>
<sequence length="75" mass="7953">MPRENEMGRLGLGFIDGGEAGGQGRKDRELADMGANDQAATGHGGGGQGKKQKREGKRELCSLPIWASRGRRESA</sequence>
<evidence type="ECO:0000256" key="1">
    <source>
        <dbReference type="SAM" id="MobiDB-lite"/>
    </source>
</evidence>
<keyword evidence="3" id="KW-1185">Reference proteome</keyword>
<dbReference type="HOGENOM" id="CLU_2675389_0_0_1"/>
<evidence type="ECO:0000313" key="3">
    <source>
        <dbReference type="Proteomes" id="UP000008022"/>
    </source>
</evidence>
<reference evidence="2" key="2">
    <citation type="submission" date="2015-06" db="UniProtKB">
        <authorList>
            <consortium name="EnsemblPlants"/>
        </authorList>
    </citation>
    <scope>IDENTIFICATION</scope>
</reference>
<dbReference type="AlphaFoldDB" id="A0A0E0QZT8"/>
<proteinExistence type="predicted"/>
<reference evidence="3" key="1">
    <citation type="submission" date="2013-06" db="EMBL/GenBank/DDBJ databases">
        <authorList>
            <person name="Zhao Q."/>
        </authorList>
    </citation>
    <scope>NUCLEOTIDE SEQUENCE</scope>
    <source>
        <strain evidence="3">cv. W1943</strain>
    </source>
</reference>
<feature type="region of interest" description="Disordered" evidence="1">
    <location>
        <begin position="1"/>
        <end position="75"/>
    </location>
</feature>
<feature type="compositionally biased region" description="Gly residues" evidence="1">
    <location>
        <begin position="10"/>
        <end position="23"/>
    </location>
</feature>
<dbReference type="Gramene" id="ORUFI10G12370.1">
    <property type="protein sequence ID" value="ORUFI10G12370.1"/>
    <property type="gene ID" value="ORUFI10G12370"/>
</dbReference>
<protein>
    <submittedName>
        <fullName evidence="2">Uncharacterized protein</fullName>
    </submittedName>
</protein>
<dbReference type="Proteomes" id="UP000008022">
    <property type="component" value="Unassembled WGS sequence"/>
</dbReference>